<accession>A0A212PY77</accession>
<protein>
    <submittedName>
        <fullName evidence="1">Uncharacterized protein</fullName>
    </submittedName>
</protein>
<evidence type="ECO:0000313" key="2">
    <source>
        <dbReference type="Proteomes" id="UP000198418"/>
    </source>
</evidence>
<dbReference type="AlphaFoldDB" id="A0A212PY77"/>
<gene>
    <name evidence="1" type="ORF">SAMN06265338_101167</name>
</gene>
<organism evidence="1 2">
    <name type="scientific">Rhodoblastus acidophilus</name>
    <name type="common">Rhodopseudomonas acidophila</name>
    <dbReference type="NCBI Taxonomy" id="1074"/>
    <lineage>
        <taxon>Bacteria</taxon>
        <taxon>Pseudomonadati</taxon>
        <taxon>Pseudomonadota</taxon>
        <taxon>Alphaproteobacteria</taxon>
        <taxon>Hyphomicrobiales</taxon>
        <taxon>Rhodoblastaceae</taxon>
        <taxon>Rhodoblastus</taxon>
    </lineage>
</organism>
<reference evidence="2" key="1">
    <citation type="submission" date="2017-06" db="EMBL/GenBank/DDBJ databases">
        <authorList>
            <person name="Varghese N."/>
            <person name="Submissions S."/>
        </authorList>
    </citation>
    <scope>NUCLEOTIDE SEQUENCE [LARGE SCALE GENOMIC DNA]</scope>
    <source>
        <strain evidence="2">DSM 137</strain>
    </source>
</reference>
<keyword evidence="2" id="KW-1185">Reference proteome</keyword>
<sequence length="53" mass="5673">MAFCLQSGIAGDSQFGDEVGAKADETLRRGRRLREWRAPSLGGGDSETGQFGQ</sequence>
<proteinExistence type="predicted"/>
<dbReference type="EMBL" id="FYDG01000001">
    <property type="protein sequence ID" value="SNB52016.1"/>
    <property type="molecule type" value="Genomic_DNA"/>
</dbReference>
<dbReference type="Proteomes" id="UP000198418">
    <property type="component" value="Unassembled WGS sequence"/>
</dbReference>
<evidence type="ECO:0000313" key="1">
    <source>
        <dbReference type="EMBL" id="SNB52016.1"/>
    </source>
</evidence>
<name>A0A212PY77_RHOAC</name>